<feature type="transmembrane region" description="Helical" evidence="6">
    <location>
        <begin position="201"/>
        <end position="224"/>
    </location>
</feature>
<evidence type="ECO:0000256" key="2">
    <source>
        <dbReference type="ARBA" id="ARBA00022692"/>
    </source>
</evidence>
<evidence type="ECO:0000313" key="8">
    <source>
        <dbReference type="Ensembl" id="ENSCINP00000022059.2"/>
    </source>
</evidence>
<evidence type="ECO:0000256" key="5">
    <source>
        <dbReference type="SAM" id="MobiDB-lite"/>
    </source>
</evidence>
<sequence length="414" mass="48113">MEKKSRRGAVISHNEGVADGRDNSPYMADNDVESEENEWEEEPGCESWRKDKAIHELAQKISESEVFNGLIMAAIFANSIIMMLDVNNYYPSMKPYFPAADIAFLAIYSIEFVVKIYAEPIQYWTTWSNRFDFFILLISYMQVLVDQFFADASKEASWTGALPMLRTLKATRALRAMRAVSFVRGLQVLLTALIDTMKKSFINVMLILLFVMFLFAIFGYYMFGYKGGDEENWGDLGSAFLTLFSFVTVDGWFDAQIEMDERTTPSSRIYTILFIICGHFLIFNIFVGVNIMNIQEANENYHEQVIAEKEAILARKKESILHRQHEDVRKLKEKQKEKDCGNFYEMVKSFQESLHNDDYVIQEDLITNLDWMELYIETLAHMDEGVVKIRQYHYEISHILTQAFSKEISKRLGE</sequence>
<dbReference type="InterPro" id="IPR005821">
    <property type="entry name" value="Ion_trans_dom"/>
</dbReference>
<dbReference type="PANTHER" id="PTHR47131:SF1">
    <property type="entry name" value="CATION CHANNEL SPERM-ASSOCIATED PROTEIN 3"/>
    <property type="match status" value="1"/>
</dbReference>
<dbReference type="GO" id="GO:0005245">
    <property type="term" value="F:voltage-gated calcium channel activity"/>
    <property type="evidence" value="ECO:0000318"/>
    <property type="project" value="GO_Central"/>
</dbReference>
<dbReference type="AlphaFoldDB" id="F6SP61"/>
<reference evidence="8" key="3">
    <citation type="submission" date="2025-08" db="UniProtKB">
        <authorList>
            <consortium name="Ensembl"/>
        </authorList>
    </citation>
    <scope>IDENTIFICATION</scope>
</reference>
<dbReference type="Gene3D" id="1.10.287.70">
    <property type="match status" value="1"/>
</dbReference>
<dbReference type="Proteomes" id="UP000008144">
    <property type="component" value="Chromosome 2"/>
</dbReference>
<keyword evidence="4 6" id="KW-0472">Membrane</keyword>
<organism evidence="8 9">
    <name type="scientific">Ciona intestinalis</name>
    <name type="common">Transparent sea squirt</name>
    <name type="synonym">Ascidia intestinalis</name>
    <dbReference type="NCBI Taxonomy" id="7719"/>
    <lineage>
        <taxon>Eukaryota</taxon>
        <taxon>Metazoa</taxon>
        <taxon>Chordata</taxon>
        <taxon>Tunicata</taxon>
        <taxon>Ascidiacea</taxon>
        <taxon>Phlebobranchia</taxon>
        <taxon>Cionidae</taxon>
        <taxon>Ciona</taxon>
    </lineage>
</organism>
<reference evidence="8" key="2">
    <citation type="journal article" date="2008" name="Genome Biol.">
        <title>Improved genome assembly and evidence-based global gene model set for the chordate Ciona intestinalis: new insight into intron and operon populations.</title>
        <authorList>
            <person name="Satou Y."/>
            <person name="Mineta K."/>
            <person name="Ogasawara M."/>
            <person name="Sasakura Y."/>
            <person name="Shoguchi E."/>
            <person name="Ueno K."/>
            <person name="Yamada L."/>
            <person name="Matsumoto J."/>
            <person name="Wasserscheid J."/>
            <person name="Dewar K."/>
            <person name="Wiley G.B."/>
            <person name="Macmil S.L."/>
            <person name="Roe B.A."/>
            <person name="Zeller R.W."/>
            <person name="Hastings K.E."/>
            <person name="Lemaire P."/>
            <person name="Lindquist E."/>
            <person name="Endo T."/>
            <person name="Hotta K."/>
            <person name="Inaba K."/>
        </authorList>
    </citation>
    <scope>NUCLEOTIDE SEQUENCE [LARGE SCALE GENOMIC DNA]</scope>
    <source>
        <strain evidence="8">wild type</strain>
    </source>
</reference>
<dbReference type="GeneID" id="101243493"/>
<dbReference type="OrthoDB" id="21216at2759"/>
<dbReference type="Gene3D" id="1.20.120.350">
    <property type="entry name" value="Voltage-gated potassium channels. Chain C"/>
    <property type="match status" value="1"/>
</dbReference>
<evidence type="ECO:0000256" key="4">
    <source>
        <dbReference type="ARBA" id="ARBA00023136"/>
    </source>
</evidence>
<feature type="transmembrane region" description="Helical" evidence="6">
    <location>
        <begin position="66"/>
        <end position="84"/>
    </location>
</feature>
<dbReference type="InterPro" id="IPR027359">
    <property type="entry name" value="Volt_channel_dom_sf"/>
</dbReference>
<dbReference type="GO" id="GO:0030317">
    <property type="term" value="P:flagellated sperm motility"/>
    <property type="evidence" value="ECO:0000318"/>
    <property type="project" value="GO_Central"/>
</dbReference>
<dbReference type="OMA" id="YETMAVY"/>
<feature type="transmembrane region" description="Helical" evidence="6">
    <location>
        <begin position="269"/>
        <end position="292"/>
    </location>
</feature>
<dbReference type="GO" id="GO:0001669">
    <property type="term" value="C:acrosomal vesicle"/>
    <property type="evidence" value="ECO:0000318"/>
    <property type="project" value="GO_Central"/>
</dbReference>
<accession>A0A1W2WNG2</accession>
<keyword evidence="2 6" id="KW-0812">Transmembrane</keyword>
<dbReference type="Pfam" id="PF00520">
    <property type="entry name" value="Ion_trans"/>
    <property type="match status" value="1"/>
</dbReference>
<dbReference type="SUPFAM" id="SSF81324">
    <property type="entry name" value="Voltage-gated potassium channels"/>
    <property type="match status" value="1"/>
</dbReference>
<keyword evidence="3 6" id="KW-1133">Transmembrane helix</keyword>
<dbReference type="InParanoid" id="F6SP61"/>
<reference evidence="9" key="1">
    <citation type="journal article" date="2002" name="Science">
        <title>The draft genome of Ciona intestinalis: insights into chordate and vertebrate origins.</title>
        <authorList>
            <person name="Dehal P."/>
            <person name="Satou Y."/>
            <person name="Campbell R.K."/>
            <person name="Chapman J."/>
            <person name="Degnan B."/>
            <person name="De Tomaso A."/>
            <person name="Davidson B."/>
            <person name="Di Gregorio A."/>
            <person name="Gelpke M."/>
            <person name="Goodstein D.M."/>
            <person name="Harafuji N."/>
            <person name="Hastings K.E."/>
            <person name="Ho I."/>
            <person name="Hotta K."/>
            <person name="Huang W."/>
            <person name="Kawashima T."/>
            <person name="Lemaire P."/>
            <person name="Martinez D."/>
            <person name="Meinertzhagen I.A."/>
            <person name="Necula S."/>
            <person name="Nonaka M."/>
            <person name="Putnam N."/>
            <person name="Rash S."/>
            <person name="Saiga H."/>
            <person name="Satake M."/>
            <person name="Terry A."/>
            <person name="Yamada L."/>
            <person name="Wang H.G."/>
            <person name="Awazu S."/>
            <person name="Azumi K."/>
            <person name="Boore J."/>
            <person name="Branno M."/>
            <person name="Chin-Bow S."/>
            <person name="DeSantis R."/>
            <person name="Doyle S."/>
            <person name="Francino P."/>
            <person name="Keys D.N."/>
            <person name="Haga S."/>
            <person name="Hayashi H."/>
            <person name="Hino K."/>
            <person name="Imai K.S."/>
            <person name="Inaba K."/>
            <person name="Kano S."/>
            <person name="Kobayashi K."/>
            <person name="Kobayashi M."/>
            <person name="Lee B.I."/>
            <person name="Makabe K.W."/>
            <person name="Manohar C."/>
            <person name="Matassi G."/>
            <person name="Medina M."/>
            <person name="Mochizuki Y."/>
            <person name="Mount S."/>
            <person name="Morishita T."/>
            <person name="Miura S."/>
            <person name="Nakayama A."/>
            <person name="Nishizaka S."/>
            <person name="Nomoto H."/>
            <person name="Ohta F."/>
            <person name="Oishi K."/>
            <person name="Rigoutsos I."/>
            <person name="Sano M."/>
            <person name="Sasaki A."/>
            <person name="Sasakura Y."/>
            <person name="Shoguchi E."/>
            <person name="Shin-i T."/>
            <person name="Spagnuolo A."/>
            <person name="Stainier D."/>
            <person name="Suzuki M.M."/>
            <person name="Tassy O."/>
            <person name="Takatori N."/>
            <person name="Tokuoka M."/>
            <person name="Yagi K."/>
            <person name="Yoshizaki F."/>
            <person name="Wada S."/>
            <person name="Zhang C."/>
            <person name="Hyatt P.D."/>
            <person name="Larimer F."/>
            <person name="Detter C."/>
            <person name="Doggett N."/>
            <person name="Glavina T."/>
            <person name="Hawkins T."/>
            <person name="Richardson P."/>
            <person name="Lucas S."/>
            <person name="Kohara Y."/>
            <person name="Levine M."/>
            <person name="Satoh N."/>
            <person name="Rokhsar D.S."/>
        </authorList>
    </citation>
    <scope>NUCLEOTIDE SEQUENCE [LARGE SCALE GENOMIC DNA]</scope>
</reference>
<evidence type="ECO:0000313" key="9">
    <source>
        <dbReference type="Proteomes" id="UP000008144"/>
    </source>
</evidence>
<dbReference type="PANTHER" id="PTHR47131">
    <property type="entry name" value="CATION CHANNEL SPERM-ASSOCIATED PROTEIN 3"/>
    <property type="match status" value="1"/>
</dbReference>
<dbReference type="HOGENOM" id="CLU_058058_0_0_1"/>
<feature type="compositionally biased region" description="Acidic residues" evidence="5">
    <location>
        <begin position="30"/>
        <end position="44"/>
    </location>
</feature>
<evidence type="ECO:0000256" key="6">
    <source>
        <dbReference type="SAM" id="Phobius"/>
    </source>
</evidence>
<dbReference type="GeneTree" id="ENSGT00940000161455"/>
<evidence type="ECO:0000256" key="1">
    <source>
        <dbReference type="ARBA" id="ARBA00004141"/>
    </source>
</evidence>
<dbReference type="EMBL" id="EAAA01001387">
    <property type="status" value="NOT_ANNOTATED_CDS"/>
    <property type="molecule type" value="Genomic_DNA"/>
</dbReference>
<feature type="transmembrane region" description="Helical" evidence="6">
    <location>
        <begin position="96"/>
        <end position="118"/>
    </location>
</feature>
<dbReference type="KEGG" id="cin:101243493"/>
<proteinExistence type="predicted"/>
<accession>F6SP61</accession>
<feature type="region of interest" description="Disordered" evidence="5">
    <location>
        <begin position="1"/>
        <end position="45"/>
    </location>
</feature>
<evidence type="ECO:0000259" key="7">
    <source>
        <dbReference type="Pfam" id="PF00520"/>
    </source>
</evidence>
<dbReference type="STRING" id="7719.ENSCINP00000022059"/>
<dbReference type="GO" id="GO:0048240">
    <property type="term" value="P:sperm capacitation"/>
    <property type="evidence" value="ECO:0000318"/>
    <property type="project" value="GO_Central"/>
</dbReference>
<protein>
    <recommendedName>
        <fullName evidence="7">Ion transport domain-containing protein</fullName>
    </recommendedName>
</protein>
<dbReference type="Ensembl" id="ENSCINT00000022305.2">
    <property type="protein sequence ID" value="ENSCINP00000022059.2"/>
    <property type="gene ID" value="ENSCING00000011580.2"/>
</dbReference>
<name>F6SP61_CIOIN</name>
<dbReference type="GO" id="GO:0006814">
    <property type="term" value="P:sodium ion transport"/>
    <property type="evidence" value="ECO:0000318"/>
    <property type="project" value="GO_Central"/>
</dbReference>
<feature type="domain" description="Ion transport" evidence="7">
    <location>
        <begin position="66"/>
        <end position="300"/>
    </location>
</feature>
<comment type="subcellular location">
    <subcellularLocation>
        <location evidence="1">Membrane</location>
        <topology evidence="1">Multi-pass membrane protein</topology>
    </subcellularLocation>
</comment>
<keyword evidence="9" id="KW-1185">Reference proteome</keyword>
<dbReference type="GO" id="GO:0036128">
    <property type="term" value="C:CatSper complex"/>
    <property type="evidence" value="ECO:0000318"/>
    <property type="project" value="GO_Central"/>
</dbReference>
<reference evidence="8" key="4">
    <citation type="submission" date="2025-09" db="UniProtKB">
        <authorList>
            <consortium name="Ensembl"/>
        </authorList>
    </citation>
    <scope>IDENTIFICATION</scope>
</reference>
<evidence type="ECO:0000256" key="3">
    <source>
        <dbReference type="ARBA" id="ARBA00022989"/>
    </source>
</evidence>